<proteinExistence type="predicted"/>
<organism evidence="3 4">
    <name type="scientific">Morchella conica CCBAS932</name>
    <dbReference type="NCBI Taxonomy" id="1392247"/>
    <lineage>
        <taxon>Eukaryota</taxon>
        <taxon>Fungi</taxon>
        <taxon>Dikarya</taxon>
        <taxon>Ascomycota</taxon>
        <taxon>Pezizomycotina</taxon>
        <taxon>Pezizomycetes</taxon>
        <taxon>Pezizales</taxon>
        <taxon>Morchellaceae</taxon>
        <taxon>Morchella</taxon>
    </lineage>
</organism>
<reference evidence="3 4" key="1">
    <citation type="journal article" date="2018" name="Nat. Ecol. Evol.">
        <title>Pezizomycetes genomes reveal the molecular basis of ectomycorrhizal truffle lifestyle.</title>
        <authorList>
            <person name="Murat C."/>
            <person name="Payen T."/>
            <person name="Noel B."/>
            <person name="Kuo A."/>
            <person name="Morin E."/>
            <person name="Chen J."/>
            <person name="Kohler A."/>
            <person name="Krizsan K."/>
            <person name="Balestrini R."/>
            <person name="Da Silva C."/>
            <person name="Montanini B."/>
            <person name="Hainaut M."/>
            <person name="Levati E."/>
            <person name="Barry K.W."/>
            <person name="Belfiori B."/>
            <person name="Cichocki N."/>
            <person name="Clum A."/>
            <person name="Dockter R.B."/>
            <person name="Fauchery L."/>
            <person name="Guy J."/>
            <person name="Iotti M."/>
            <person name="Le Tacon F."/>
            <person name="Lindquist E.A."/>
            <person name="Lipzen A."/>
            <person name="Malagnac F."/>
            <person name="Mello A."/>
            <person name="Molinier V."/>
            <person name="Miyauchi S."/>
            <person name="Poulain J."/>
            <person name="Riccioni C."/>
            <person name="Rubini A."/>
            <person name="Sitrit Y."/>
            <person name="Splivallo R."/>
            <person name="Traeger S."/>
            <person name="Wang M."/>
            <person name="Zifcakova L."/>
            <person name="Wipf D."/>
            <person name="Zambonelli A."/>
            <person name="Paolocci F."/>
            <person name="Nowrousian M."/>
            <person name="Ottonello S."/>
            <person name="Baldrian P."/>
            <person name="Spatafora J.W."/>
            <person name="Henrissat B."/>
            <person name="Nagy L.G."/>
            <person name="Aury J.M."/>
            <person name="Wincker P."/>
            <person name="Grigoriev I.V."/>
            <person name="Bonfante P."/>
            <person name="Martin F.M."/>
        </authorList>
    </citation>
    <scope>NUCLEOTIDE SEQUENCE [LARGE SCALE GENOMIC DNA]</scope>
    <source>
        <strain evidence="3 4">CCBAS932</strain>
    </source>
</reference>
<name>A0A3N4KL65_9PEZI</name>
<keyword evidence="2" id="KW-0472">Membrane</keyword>
<feature type="region of interest" description="Disordered" evidence="1">
    <location>
        <begin position="22"/>
        <end position="42"/>
    </location>
</feature>
<gene>
    <name evidence="3" type="ORF">P167DRAFT_575325</name>
</gene>
<dbReference type="AlphaFoldDB" id="A0A3N4KL65"/>
<feature type="compositionally biased region" description="Polar residues" evidence="1">
    <location>
        <begin position="22"/>
        <end position="34"/>
    </location>
</feature>
<protein>
    <submittedName>
        <fullName evidence="3">Uncharacterized protein</fullName>
    </submittedName>
</protein>
<dbReference type="Proteomes" id="UP000277580">
    <property type="component" value="Unassembled WGS sequence"/>
</dbReference>
<sequence length="130" mass="14748">MPAPSQTLVNPNDPTSLSSLGYNFNGPAPSTEQPSTATTTTTSSSSSYYYLLLILLLLGPQLQHLPWALLYYYYHYYHYITITTTTTTTISITQTCSARALQPDWWVSGNLIFTYRPTSYYCYCYCMRGD</sequence>
<dbReference type="InParanoid" id="A0A3N4KL65"/>
<evidence type="ECO:0000313" key="3">
    <source>
        <dbReference type="EMBL" id="RPB11307.1"/>
    </source>
</evidence>
<evidence type="ECO:0000313" key="4">
    <source>
        <dbReference type="Proteomes" id="UP000277580"/>
    </source>
</evidence>
<keyword evidence="2" id="KW-0812">Transmembrane</keyword>
<keyword evidence="4" id="KW-1185">Reference proteome</keyword>
<evidence type="ECO:0000256" key="2">
    <source>
        <dbReference type="SAM" id="Phobius"/>
    </source>
</evidence>
<accession>A0A3N4KL65</accession>
<feature type="transmembrane region" description="Helical" evidence="2">
    <location>
        <begin position="48"/>
        <end position="74"/>
    </location>
</feature>
<evidence type="ECO:0000256" key="1">
    <source>
        <dbReference type="SAM" id="MobiDB-lite"/>
    </source>
</evidence>
<dbReference type="OrthoDB" id="10524399at2759"/>
<dbReference type="EMBL" id="ML119136">
    <property type="protein sequence ID" value="RPB11307.1"/>
    <property type="molecule type" value="Genomic_DNA"/>
</dbReference>
<keyword evidence="2" id="KW-1133">Transmembrane helix</keyword>